<accession>A0A484BSF8</accession>
<sequence length="72" mass="8345">MQLCFKVVQSCSQLCQHPSLLFCSENVLHSSVNCYCNSRLRQALKCIHKFEIEKWDIISVFVAEMPLKGLRL</sequence>
<keyword evidence="2" id="KW-1185">Reference proteome</keyword>
<proteinExistence type="predicted"/>
<dbReference type="Proteomes" id="UP000295192">
    <property type="component" value="Unassembled WGS sequence"/>
</dbReference>
<evidence type="ECO:0000313" key="1">
    <source>
        <dbReference type="EMBL" id="TDG51708.1"/>
    </source>
</evidence>
<dbReference type="EMBL" id="LSRL02000007">
    <property type="protein sequence ID" value="TDG51708.1"/>
    <property type="molecule type" value="Genomic_DNA"/>
</dbReference>
<gene>
    <name evidence="1" type="ORF">AWZ03_001768</name>
</gene>
<evidence type="ECO:0000313" key="2">
    <source>
        <dbReference type="Proteomes" id="UP000295192"/>
    </source>
</evidence>
<dbReference type="AlphaFoldDB" id="A0A484BSF8"/>
<protein>
    <submittedName>
        <fullName evidence="1">Uncharacterized protein</fullName>
    </submittedName>
</protein>
<name>A0A484BSF8_DRONA</name>
<organism evidence="1 2">
    <name type="scientific">Drosophila navojoa</name>
    <name type="common">Fruit fly</name>
    <dbReference type="NCBI Taxonomy" id="7232"/>
    <lineage>
        <taxon>Eukaryota</taxon>
        <taxon>Metazoa</taxon>
        <taxon>Ecdysozoa</taxon>
        <taxon>Arthropoda</taxon>
        <taxon>Hexapoda</taxon>
        <taxon>Insecta</taxon>
        <taxon>Pterygota</taxon>
        <taxon>Neoptera</taxon>
        <taxon>Endopterygota</taxon>
        <taxon>Diptera</taxon>
        <taxon>Brachycera</taxon>
        <taxon>Muscomorpha</taxon>
        <taxon>Ephydroidea</taxon>
        <taxon>Drosophilidae</taxon>
        <taxon>Drosophila</taxon>
    </lineage>
</organism>
<comment type="caution">
    <text evidence="1">The sequence shown here is derived from an EMBL/GenBank/DDBJ whole genome shotgun (WGS) entry which is preliminary data.</text>
</comment>
<reference evidence="1 2" key="1">
    <citation type="journal article" date="2019" name="J. Hered.">
        <title>An Improved Genome Assembly for Drosophila navojoa, the Basal Species in the mojavensis Cluster.</title>
        <authorList>
            <person name="Vanderlinde T."/>
            <person name="Dupim E.G."/>
            <person name="Nazario-Yepiz N.O."/>
            <person name="Carvalho A.B."/>
        </authorList>
    </citation>
    <scope>NUCLEOTIDE SEQUENCE [LARGE SCALE GENOMIC DNA]</scope>
    <source>
        <strain evidence="1">Navoj_Jal97</strain>
        <tissue evidence="1">Whole organism</tissue>
    </source>
</reference>